<keyword evidence="1" id="KW-0472">Membrane</keyword>
<feature type="transmembrane region" description="Helical" evidence="1">
    <location>
        <begin position="194"/>
        <end position="214"/>
    </location>
</feature>
<accession>A0AAF5CYN3</accession>
<feature type="transmembrane region" description="Helical" evidence="1">
    <location>
        <begin position="250"/>
        <end position="273"/>
    </location>
</feature>
<feature type="transmembrane region" description="Helical" evidence="1">
    <location>
        <begin position="145"/>
        <end position="164"/>
    </location>
</feature>
<proteinExistence type="predicted"/>
<keyword evidence="1" id="KW-0812">Transmembrane</keyword>
<name>A0AAF5CYN3_STRER</name>
<dbReference type="SUPFAM" id="SSF103473">
    <property type="entry name" value="MFS general substrate transporter"/>
    <property type="match status" value="1"/>
</dbReference>
<dbReference type="WBParaSite" id="TCONS_00002949.p1">
    <property type="protein sequence ID" value="TCONS_00002949.p1"/>
    <property type="gene ID" value="XLOC_002729"/>
</dbReference>
<organism evidence="2 3">
    <name type="scientific">Strongyloides stercoralis</name>
    <name type="common">Threadworm</name>
    <dbReference type="NCBI Taxonomy" id="6248"/>
    <lineage>
        <taxon>Eukaryota</taxon>
        <taxon>Metazoa</taxon>
        <taxon>Ecdysozoa</taxon>
        <taxon>Nematoda</taxon>
        <taxon>Chromadorea</taxon>
        <taxon>Rhabditida</taxon>
        <taxon>Tylenchina</taxon>
        <taxon>Panagrolaimomorpha</taxon>
        <taxon>Strongyloidoidea</taxon>
        <taxon>Strongyloididae</taxon>
        <taxon>Strongyloides</taxon>
    </lineage>
</organism>
<dbReference type="Proteomes" id="UP000035681">
    <property type="component" value="Unplaced"/>
</dbReference>
<evidence type="ECO:0000313" key="3">
    <source>
        <dbReference type="WBParaSite" id="TCONS_00002949.p1"/>
    </source>
</evidence>
<protein>
    <submittedName>
        <fullName evidence="3">Major facilitator superfamily associated domain-containing protein</fullName>
    </submittedName>
</protein>
<feature type="transmembrane region" description="Helical" evidence="1">
    <location>
        <begin position="110"/>
        <end position="133"/>
    </location>
</feature>
<dbReference type="AlphaFoldDB" id="A0AAF5CYN3"/>
<sequence length="375" mass="44032">MESYYEFILFQGFLISCGFSQFLISIELFEVPQNNQDISNGKLVCSTKLHTIKISKIYELFFLLIQILISFLLYYLKKKQIIQVDINNNDLEEYNNISHNFQQNPLHKTFIIFSSLMIFSLNCLDSSFIFTTYYCIKNEKLYSNLNLFLLFLIISKVVTSYSFIRKHQIFILTASISTCSMASCLFNFSIPIHLIYILYGIGIGPIFPTIISYLKLSDIKNINYIFMSKTLATFLSPLIINKIINIYGKNIYPCYSFLWALAYILFFVGVLNYHASKSHDNLNDEKYKIWYIFFGNKTKIAKKKVRKVMRSFRNKSFKAMNKVRYNARTWSTKKVNTCRQNKKKDLNQNNEEIKIEEKILPSEGCDVEIYISESN</sequence>
<feature type="transmembrane region" description="Helical" evidence="1">
    <location>
        <begin position="226"/>
        <end position="244"/>
    </location>
</feature>
<keyword evidence="2" id="KW-1185">Reference proteome</keyword>
<keyword evidence="1" id="KW-1133">Transmembrane helix</keyword>
<evidence type="ECO:0000256" key="1">
    <source>
        <dbReference type="SAM" id="Phobius"/>
    </source>
</evidence>
<feature type="transmembrane region" description="Helical" evidence="1">
    <location>
        <begin position="57"/>
        <end position="76"/>
    </location>
</feature>
<feature type="transmembrane region" description="Helical" evidence="1">
    <location>
        <begin position="7"/>
        <end position="26"/>
    </location>
</feature>
<dbReference type="InterPro" id="IPR036259">
    <property type="entry name" value="MFS_trans_sf"/>
</dbReference>
<reference evidence="3" key="1">
    <citation type="submission" date="2024-02" db="UniProtKB">
        <authorList>
            <consortium name="WormBaseParasite"/>
        </authorList>
    </citation>
    <scope>IDENTIFICATION</scope>
</reference>
<evidence type="ECO:0000313" key="2">
    <source>
        <dbReference type="Proteomes" id="UP000035681"/>
    </source>
</evidence>